<sequence>MLKEELLKEASERLIVIGHHRGFASFMLSCSSFGLLVLRVSLHDVRDFFMRLMMQGNSPSHENLTPSIQQHSLPAYLFVRLAEYRAP</sequence>
<proteinExistence type="predicted"/>
<dbReference type="Proteomes" id="UP000595757">
    <property type="component" value="Chromosome"/>
</dbReference>
<reference evidence="1 2" key="1">
    <citation type="submission" date="2021-01" db="EMBL/GenBank/DDBJ databases">
        <title>FDA dAtabase for Regulatory Grade micrObial Sequences (FDA-ARGOS): Supporting development and validation of Infectious Disease Dx tests.</title>
        <authorList>
            <person name="Sproer C."/>
            <person name="Gronow S."/>
            <person name="Severitt S."/>
            <person name="Schroder I."/>
            <person name="Tallon L."/>
            <person name="Sadzewicz L."/>
            <person name="Zhao X."/>
            <person name="Boylan J."/>
            <person name="Ott S."/>
            <person name="Bowen H."/>
            <person name="Vavikolanu K."/>
            <person name="Mehta A."/>
            <person name="Aluvathingal J."/>
            <person name="Nadendla S."/>
            <person name="Lowell S."/>
            <person name="Myers T."/>
            <person name="Yan Y."/>
            <person name="Sichtig H."/>
        </authorList>
    </citation>
    <scope>NUCLEOTIDE SEQUENCE [LARGE SCALE GENOMIC DNA]</scope>
    <source>
        <strain evidence="1 2">FDAARGOS_1115</strain>
    </source>
</reference>
<keyword evidence="2" id="KW-1185">Reference proteome</keyword>
<evidence type="ECO:0000313" key="2">
    <source>
        <dbReference type="Proteomes" id="UP000595757"/>
    </source>
</evidence>
<dbReference type="RefSeq" id="WP_152908270.1">
    <property type="nucleotide sequence ID" value="NZ_CP068158.1"/>
</dbReference>
<organism evidence="1 2">
    <name type="scientific">Corynebacterium striatum</name>
    <dbReference type="NCBI Taxonomy" id="43770"/>
    <lineage>
        <taxon>Bacteria</taxon>
        <taxon>Bacillati</taxon>
        <taxon>Actinomycetota</taxon>
        <taxon>Actinomycetes</taxon>
        <taxon>Mycobacteriales</taxon>
        <taxon>Corynebacteriaceae</taxon>
        <taxon>Corynebacterium</taxon>
    </lineage>
</organism>
<dbReference type="GeneID" id="72411436"/>
<dbReference type="EMBL" id="CP068158">
    <property type="protein sequence ID" value="QQU78424.1"/>
    <property type="molecule type" value="Genomic_DNA"/>
</dbReference>
<protein>
    <submittedName>
        <fullName evidence="1">Uncharacterized protein</fullName>
    </submittedName>
</protein>
<name>A0ABX7DK62_CORST</name>
<evidence type="ECO:0000313" key="1">
    <source>
        <dbReference type="EMBL" id="QQU78424.1"/>
    </source>
</evidence>
<gene>
    <name evidence="1" type="ORF">I6I72_05490</name>
</gene>
<accession>A0ABX7DK62</accession>